<dbReference type="SMART" id="SM00857">
    <property type="entry name" value="Resolvase"/>
    <property type="match status" value="1"/>
</dbReference>
<feature type="compositionally biased region" description="Basic and acidic residues" evidence="3">
    <location>
        <begin position="166"/>
        <end position="179"/>
    </location>
</feature>
<evidence type="ECO:0000259" key="4">
    <source>
        <dbReference type="SMART" id="SM00857"/>
    </source>
</evidence>
<reference evidence="5 6" key="1">
    <citation type="submission" date="2017-08" db="EMBL/GenBank/DDBJ databases">
        <title>Infants hospitalized years apart are colonized by the same room-sourced microbial strains.</title>
        <authorList>
            <person name="Brooks B."/>
            <person name="Olm M.R."/>
            <person name="Firek B.A."/>
            <person name="Baker R."/>
            <person name="Thomas B.C."/>
            <person name="Morowitz M.J."/>
            <person name="Banfield J.F."/>
        </authorList>
    </citation>
    <scope>NUCLEOTIDE SEQUENCE [LARGE SCALE GENOMIC DNA]</scope>
    <source>
        <strain evidence="5">S2_018_000_R3_110</strain>
    </source>
</reference>
<accession>A0A2W4Z3E9</accession>
<feature type="compositionally biased region" description="Basic and acidic residues" evidence="3">
    <location>
        <begin position="1"/>
        <end position="17"/>
    </location>
</feature>
<dbReference type="GO" id="GO:0000150">
    <property type="term" value="F:DNA strand exchange activity"/>
    <property type="evidence" value="ECO:0007669"/>
    <property type="project" value="InterPro"/>
</dbReference>
<dbReference type="EMBL" id="QFNF01000024">
    <property type="protein sequence ID" value="PZO76813.1"/>
    <property type="molecule type" value="Genomic_DNA"/>
</dbReference>
<dbReference type="InterPro" id="IPR036162">
    <property type="entry name" value="Resolvase-like_N_sf"/>
</dbReference>
<feature type="region of interest" description="Disordered" evidence="3">
    <location>
        <begin position="163"/>
        <end position="233"/>
    </location>
</feature>
<dbReference type="InterPro" id="IPR006119">
    <property type="entry name" value="Resolv_N"/>
</dbReference>
<evidence type="ECO:0000256" key="1">
    <source>
        <dbReference type="ARBA" id="ARBA00023125"/>
    </source>
</evidence>
<dbReference type="Proteomes" id="UP000248614">
    <property type="component" value="Unassembled WGS sequence"/>
</dbReference>
<dbReference type="CDD" id="cd00338">
    <property type="entry name" value="Ser_Recombinase"/>
    <property type="match status" value="1"/>
</dbReference>
<dbReference type="PANTHER" id="PTHR30461">
    <property type="entry name" value="DNA-INVERTASE FROM LAMBDOID PROPHAGE"/>
    <property type="match status" value="1"/>
</dbReference>
<keyword evidence="2" id="KW-0233">DNA recombination</keyword>
<feature type="compositionally biased region" description="Basic and acidic residues" evidence="3">
    <location>
        <begin position="224"/>
        <end position="233"/>
    </location>
</feature>
<evidence type="ECO:0000313" key="6">
    <source>
        <dbReference type="Proteomes" id="UP000248614"/>
    </source>
</evidence>
<feature type="domain" description="Resolvase/invertase-type recombinase catalytic" evidence="4">
    <location>
        <begin position="4"/>
        <end position="148"/>
    </location>
</feature>
<protein>
    <recommendedName>
        <fullName evidence="4">Resolvase/invertase-type recombinase catalytic domain-containing protein</fullName>
    </recommendedName>
</protein>
<gene>
    <name evidence="5" type="ORF">DI632_09775</name>
</gene>
<evidence type="ECO:0000313" key="5">
    <source>
        <dbReference type="EMBL" id="PZO76813.1"/>
    </source>
</evidence>
<proteinExistence type="predicted"/>
<feature type="compositionally biased region" description="Basic and acidic residues" evidence="3">
    <location>
        <begin position="126"/>
        <end position="143"/>
    </location>
</feature>
<feature type="region of interest" description="Disordered" evidence="3">
    <location>
        <begin position="1"/>
        <end position="26"/>
    </location>
</feature>
<dbReference type="Pfam" id="PF00239">
    <property type="entry name" value="Resolvase"/>
    <property type="match status" value="1"/>
</dbReference>
<comment type="caution">
    <text evidence="5">The sequence shown here is derived from an EMBL/GenBank/DDBJ whole genome shotgun (WGS) entry which is preliminary data.</text>
</comment>
<feature type="compositionally biased region" description="Basic residues" evidence="3">
    <location>
        <begin position="192"/>
        <end position="209"/>
    </location>
</feature>
<organism evidence="5 6">
    <name type="scientific">Sphingomonas hengshuiensis</name>
    <dbReference type="NCBI Taxonomy" id="1609977"/>
    <lineage>
        <taxon>Bacteria</taxon>
        <taxon>Pseudomonadati</taxon>
        <taxon>Pseudomonadota</taxon>
        <taxon>Alphaproteobacteria</taxon>
        <taxon>Sphingomonadales</taxon>
        <taxon>Sphingomonadaceae</taxon>
        <taxon>Sphingomonas</taxon>
    </lineage>
</organism>
<sequence>MAHVRVSTERQAEHETSLNEQETGFARGAAERGYEIVETYVEAGRSGMTDRRPALQRMIADACAQPKKYNAVFVCNFPRFFRDEYECEGYRQQAGEGGRQADRRDAGRRRRPTRAADPQHLHLARRHVERDQRRAGEGGDERQRRGRLSQWLGAAAWLSHLRRRTARQEGQEEAGDRPSRATAGRADLPALSRRRRYERPARHRRHHQVASRAWIHPSRPGFPHRPDLRDPDS</sequence>
<dbReference type="InterPro" id="IPR050639">
    <property type="entry name" value="SSR_resolvase"/>
</dbReference>
<dbReference type="PANTHER" id="PTHR30461:SF2">
    <property type="entry name" value="SERINE RECOMBINASE PINE-RELATED"/>
    <property type="match status" value="1"/>
</dbReference>
<feature type="region of interest" description="Disordered" evidence="3">
    <location>
        <begin position="91"/>
        <end position="146"/>
    </location>
</feature>
<name>A0A2W4Z3E9_9SPHN</name>
<dbReference type="Gene3D" id="3.40.50.1390">
    <property type="entry name" value="Resolvase, N-terminal catalytic domain"/>
    <property type="match status" value="1"/>
</dbReference>
<dbReference type="AlphaFoldDB" id="A0A2W4Z3E9"/>
<dbReference type="SUPFAM" id="SSF53041">
    <property type="entry name" value="Resolvase-like"/>
    <property type="match status" value="1"/>
</dbReference>
<keyword evidence="1" id="KW-0238">DNA-binding</keyword>
<dbReference type="GO" id="GO:0003677">
    <property type="term" value="F:DNA binding"/>
    <property type="evidence" value="ECO:0007669"/>
    <property type="project" value="UniProtKB-KW"/>
</dbReference>
<evidence type="ECO:0000256" key="2">
    <source>
        <dbReference type="ARBA" id="ARBA00023172"/>
    </source>
</evidence>
<evidence type="ECO:0000256" key="3">
    <source>
        <dbReference type="SAM" id="MobiDB-lite"/>
    </source>
</evidence>